<proteinExistence type="predicted"/>
<sequence length="72" mass="8571">MHSDFKIFIDNLQINKHLIYYSTFALKLNSYRILSKLNSLNELLEAFYLLIISTYADFLKCYIFDRSLISIP</sequence>
<reference evidence="1" key="1">
    <citation type="submission" date="2021-09" db="EMBL/GenBank/DDBJ databases">
        <authorList>
            <consortium name="AG Swart"/>
            <person name="Singh M."/>
            <person name="Singh A."/>
            <person name="Seah K."/>
            <person name="Emmerich C."/>
        </authorList>
    </citation>
    <scope>NUCLEOTIDE SEQUENCE</scope>
    <source>
        <strain evidence="1">ATCC30299</strain>
    </source>
</reference>
<protein>
    <recommendedName>
        <fullName evidence="3">Maturase K</fullName>
    </recommendedName>
</protein>
<dbReference type="EMBL" id="CAJZBQ010000032">
    <property type="protein sequence ID" value="CAG9322719.1"/>
    <property type="molecule type" value="Genomic_DNA"/>
</dbReference>
<evidence type="ECO:0000313" key="2">
    <source>
        <dbReference type="Proteomes" id="UP001162131"/>
    </source>
</evidence>
<organism evidence="1 2">
    <name type="scientific">Blepharisma stoltei</name>
    <dbReference type="NCBI Taxonomy" id="1481888"/>
    <lineage>
        <taxon>Eukaryota</taxon>
        <taxon>Sar</taxon>
        <taxon>Alveolata</taxon>
        <taxon>Ciliophora</taxon>
        <taxon>Postciliodesmatophora</taxon>
        <taxon>Heterotrichea</taxon>
        <taxon>Heterotrichida</taxon>
        <taxon>Blepharismidae</taxon>
        <taxon>Blepharisma</taxon>
    </lineage>
</organism>
<gene>
    <name evidence="1" type="ORF">BSTOLATCC_MIC31835</name>
</gene>
<dbReference type="AlphaFoldDB" id="A0AAU9J656"/>
<keyword evidence="2" id="KW-1185">Reference proteome</keyword>
<name>A0AAU9J656_9CILI</name>
<accession>A0AAU9J656</accession>
<dbReference type="Proteomes" id="UP001162131">
    <property type="component" value="Unassembled WGS sequence"/>
</dbReference>
<comment type="caution">
    <text evidence="1">The sequence shown here is derived from an EMBL/GenBank/DDBJ whole genome shotgun (WGS) entry which is preliminary data.</text>
</comment>
<evidence type="ECO:0008006" key="3">
    <source>
        <dbReference type="Google" id="ProtNLM"/>
    </source>
</evidence>
<evidence type="ECO:0000313" key="1">
    <source>
        <dbReference type="EMBL" id="CAG9322719.1"/>
    </source>
</evidence>